<feature type="compositionally biased region" description="Basic and acidic residues" evidence="1">
    <location>
        <begin position="277"/>
        <end position="292"/>
    </location>
</feature>
<feature type="region of interest" description="Disordered" evidence="1">
    <location>
        <begin position="323"/>
        <end position="356"/>
    </location>
</feature>
<name>A0ABD3H0P1_9MARC</name>
<dbReference type="Proteomes" id="UP001633002">
    <property type="component" value="Unassembled WGS sequence"/>
</dbReference>
<reference evidence="2 3" key="1">
    <citation type="submission" date="2024-09" db="EMBL/GenBank/DDBJ databases">
        <title>Chromosome-scale assembly of Riccia sorocarpa.</title>
        <authorList>
            <person name="Paukszto L."/>
        </authorList>
    </citation>
    <scope>NUCLEOTIDE SEQUENCE [LARGE SCALE GENOMIC DNA]</scope>
    <source>
        <strain evidence="2">LP-2024</strain>
        <tissue evidence="2">Aerial parts of the thallus</tissue>
    </source>
</reference>
<feature type="compositionally biased region" description="Polar residues" evidence="1">
    <location>
        <begin position="476"/>
        <end position="496"/>
    </location>
</feature>
<feature type="compositionally biased region" description="Polar residues" evidence="1">
    <location>
        <begin position="457"/>
        <end position="466"/>
    </location>
</feature>
<sequence length="563" mass="63273">MSFADLFARYREMGAIGPKPCKDSTFIFDEDGNVRTQSNINGECKDARKTDDCEVRQKHYVPFKSSIPFKLTPEGDFVRVSGDEELEEELLSPHHKVGLNLGLLKSNNICKDYYKLTSNVLRSLIIGIREITTEEITPVWQTTTLSSSYKNFSNIFVKRGHGEANLLKSTKIQRKVEIEQLELSSFIDLSKLPIRDEINIADLRTWLWHRIGHPVNNFASTSLEENYGSDAMDSRVATICLESATTSMSLDSQEQAAACGSSLVIEEVQVMDNPSGGKEHMRGSSCEVGRHEEEDDDTSYQTIDVTSKKLDENKVTNNMFIEECSSRNHSQGQTSVSDSNSSEAYASKTTKEVVNSTKKIADCESDHEPLIRRTRLVNQTASGNKQFASSVRIKEDGENPRIVQTRNDNENMKVVQIRDERENQKTVRTREEIEKLRTGQTREGILKYDEEVMTSISSRNNRTTVGSRPEKAVDRQVSSSQARQSTFLTPNESQQGEAVDRQASSSQARQSTASRHNEAVIPSRPKSWCLVGGYVRRFPTKHNISSHKSQTRSKGQPQVPTAA</sequence>
<gene>
    <name evidence="2" type="ORF">R1sor_003119</name>
</gene>
<feature type="compositionally biased region" description="Low complexity" evidence="1">
    <location>
        <begin position="501"/>
        <end position="514"/>
    </location>
</feature>
<dbReference type="EMBL" id="JBJQOH010000006">
    <property type="protein sequence ID" value="KAL3685097.1"/>
    <property type="molecule type" value="Genomic_DNA"/>
</dbReference>
<accession>A0ABD3H0P1</accession>
<dbReference type="AlphaFoldDB" id="A0ABD3H0P1"/>
<feature type="compositionally biased region" description="Polar residues" evidence="1">
    <location>
        <begin position="542"/>
        <end position="563"/>
    </location>
</feature>
<keyword evidence="3" id="KW-1185">Reference proteome</keyword>
<comment type="caution">
    <text evidence="2">The sequence shown here is derived from an EMBL/GenBank/DDBJ whole genome shotgun (WGS) entry which is preliminary data.</text>
</comment>
<evidence type="ECO:0000313" key="3">
    <source>
        <dbReference type="Proteomes" id="UP001633002"/>
    </source>
</evidence>
<feature type="region of interest" description="Disordered" evidence="1">
    <location>
        <begin position="457"/>
        <end position="526"/>
    </location>
</feature>
<organism evidence="2 3">
    <name type="scientific">Riccia sorocarpa</name>
    <dbReference type="NCBI Taxonomy" id="122646"/>
    <lineage>
        <taxon>Eukaryota</taxon>
        <taxon>Viridiplantae</taxon>
        <taxon>Streptophyta</taxon>
        <taxon>Embryophyta</taxon>
        <taxon>Marchantiophyta</taxon>
        <taxon>Marchantiopsida</taxon>
        <taxon>Marchantiidae</taxon>
        <taxon>Marchantiales</taxon>
        <taxon>Ricciaceae</taxon>
        <taxon>Riccia</taxon>
    </lineage>
</organism>
<feature type="region of interest" description="Disordered" evidence="1">
    <location>
        <begin position="541"/>
        <end position="563"/>
    </location>
</feature>
<protein>
    <submittedName>
        <fullName evidence="2">Uncharacterized protein</fullName>
    </submittedName>
</protein>
<feature type="region of interest" description="Disordered" evidence="1">
    <location>
        <begin position="272"/>
        <end position="301"/>
    </location>
</feature>
<proteinExistence type="predicted"/>
<evidence type="ECO:0000256" key="1">
    <source>
        <dbReference type="SAM" id="MobiDB-lite"/>
    </source>
</evidence>
<evidence type="ECO:0000313" key="2">
    <source>
        <dbReference type="EMBL" id="KAL3685097.1"/>
    </source>
</evidence>
<feature type="compositionally biased region" description="Polar residues" evidence="1">
    <location>
        <begin position="327"/>
        <end position="356"/>
    </location>
</feature>